<comment type="caution">
    <text evidence="2">The sequence shown here is derived from an EMBL/GenBank/DDBJ whole genome shotgun (WGS) entry which is preliminary data.</text>
</comment>
<dbReference type="Proteomes" id="UP001458880">
    <property type="component" value="Unassembled WGS sequence"/>
</dbReference>
<protein>
    <submittedName>
        <fullName evidence="2">Uncharacterized protein</fullName>
    </submittedName>
</protein>
<evidence type="ECO:0000256" key="1">
    <source>
        <dbReference type="SAM" id="MobiDB-lite"/>
    </source>
</evidence>
<feature type="region of interest" description="Disordered" evidence="1">
    <location>
        <begin position="1"/>
        <end position="21"/>
    </location>
</feature>
<feature type="region of interest" description="Disordered" evidence="1">
    <location>
        <begin position="129"/>
        <end position="178"/>
    </location>
</feature>
<dbReference type="AlphaFoldDB" id="A0AAW1LSC7"/>
<feature type="compositionally biased region" description="Pro residues" evidence="1">
    <location>
        <begin position="35"/>
        <end position="52"/>
    </location>
</feature>
<organism evidence="2 3">
    <name type="scientific">Popillia japonica</name>
    <name type="common">Japanese beetle</name>
    <dbReference type="NCBI Taxonomy" id="7064"/>
    <lineage>
        <taxon>Eukaryota</taxon>
        <taxon>Metazoa</taxon>
        <taxon>Ecdysozoa</taxon>
        <taxon>Arthropoda</taxon>
        <taxon>Hexapoda</taxon>
        <taxon>Insecta</taxon>
        <taxon>Pterygota</taxon>
        <taxon>Neoptera</taxon>
        <taxon>Endopterygota</taxon>
        <taxon>Coleoptera</taxon>
        <taxon>Polyphaga</taxon>
        <taxon>Scarabaeiformia</taxon>
        <taxon>Scarabaeidae</taxon>
        <taxon>Rutelinae</taxon>
        <taxon>Popillia</taxon>
    </lineage>
</organism>
<feature type="region of interest" description="Disordered" evidence="1">
    <location>
        <begin position="92"/>
        <end position="116"/>
    </location>
</feature>
<proteinExistence type="predicted"/>
<evidence type="ECO:0000313" key="2">
    <source>
        <dbReference type="EMBL" id="KAK9736916.1"/>
    </source>
</evidence>
<feature type="region of interest" description="Disordered" evidence="1">
    <location>
        <begin position="34"/>
        <end position="53"/>
    </location>
</feature>
<sequence>MGGPVREPPTEAKPGTPRYLVSPGTVRFLEERCRTPPPVLPPPGPPPLPSPPVLHIASPVSPDLSRFSPGTEDFIRWKFIELFGFSSVKERLSLLPPTPPSRSEGAGQRPPRTTVDSFVVPLARYCPPSLPSLSPGPSREPPKSAPHPTAGVAKRRNRGPACRRHRKDWVRRQEPAQL</sequence>
<accession>A0AAW1LSC7</accession>
<name>A0AAW1LSC7_POPJA</name>
<evidence type="ECO:0000313" key="3">
    <source>
        <dbReference type="Proteomes" id="UP001458880"/>
    </source>
</evidence>
<reference evidence="2 3" key="1">
    <citation type="journal article" date="2024" name="BMC Genomics">
        <title>De novo assembly and annotation of Popillia japonica's genome with initial clues to its potential as an invasive pest.</title>
        <authorList>
            <person name="Cucini C."/>
            <person name="Boschi S."/>
            <person name="Funari R."/>
            <person name="Cardaioli E."/>
            <person name="Iannotti N."/>
            <person name="Marturano G."/>
            <person name="Paoli F."/>
            <person name="Bruttini M."/>
            <person name="Carapelli A."/>
            <person name="Frati F."/>
            <person name="Nardi F."/>
        </authorList>
    </citation>
    <scope>NUCLEOTIDE SEQUENCE [LARGE SCALE GENOMIC DNA]</scope>
    <source>
        <strain evidence="2">DMR45628</strain>
    </source>
</reference>
<keyword evidence="3" id="KW-1185">Reference proteome</keyword>
<feature type="compositionally biased region" description="Basic residues" evidence="1">
    <location>
        <begin position="153"/>
        <end position="169"/>
    </location>
</feature>
<dbReference type="EMBL" id="JASPKY010000107">
    <property type="protein sequence ID" value="KAK9736916.1"/>
    <property type="molecule type" value="Genomic_DNA"/>
</dbReference>
<gene>
    <name evidence="2" type="ORF">QE152_g11150</name>
</gene>